<dbReference type="PIRSF" id="PIRSF004499">
    <property type="entry name" value="SUI1_euk"/>
    <property type="match status" value="1"/>
</dbReference>
<dbReference type="PANTHER" id="PTHR10388">
    <property type="entry name" value="EUKARYOTIC TRANSLATION INITIATION FACTOR SUI1"/>
    <property type="match status" value="1"/>
</dbReference>
<evidence type="ECO:0000313" key="5">
    <source>
        <dbReference type="Proteomes" id="UP000785679"/>
    </source>
</evidence>
<comment type="caution">
    <text evidence="4">The sequence shown here is derived from an EMBL/GenBank/DDBJ whole genome shotgun (WGS) entry which is preliminary data.</text>
</comment>
<dbReference type="InterPro" id="IPR001950">
    <property type="entry name" value="SUI1"/>
</dbReference>
<evidence type="ECO:0000259" key="3">
    <source>
        <dbReference type="PROSITE" id="PS50296"/>
    </source>
</evidence>
<keyword evidence="2" id="KW-0648">Protein biosynthesis</keyword>
<sequence length="103" mass="11920">MVNFGGEDEKFGESKRENNVIHLHYQQRTTRKCITIIQGLPDDLDDKKLLRAFKKMFHCNGTVVEDEEKGLIIQLQGDFRKDVALFFIEEGIATKEEIKIHGI</sequence>
<dbReference type="PROSITE" id="PS50296">
    <property type="entry name" value="SUI1"/>
    <property type="match status" value="1"/>
</dbReference>
<evidence type="ECO:0000256" key="2">
    <source>
        <dbReference type="ARBA" id="ARBA00022917"/>
    </source>
</evidence>
<dbReference type="GO" id="GO:0003743">
    <property type="term" value="F:translation initiation factor activity"/>
    <property type="evidence" value="ECO:0007669"/>
    <property type="project" value="InterPro"/>
</dbReference>
<accession>A0A8J8NHX0</accession>
<dbReference type="InterPro" id="IPR036877">
    <property type="entry name" value="SUI1_dom_sf"/>
</dbReference>
<dbReference type="Pfam" id="PF01253">
    <property type="entry name" value="SUI1"/>
    <property type="match status" value="1"/>
</dbReference>
<dbReference type="AlphaFoldDB" id="A0A8J8NHX0"/>
<dbReference type="OrthoDB" id="305182at2759"/>
<gene>
    <name evidence="4" type="ORF">FGO68_gene2843</name>
</gene>
<dbReference type="EMBL" id="RRYP01015447">
    <property type="protein sequence ID" value="TNV75496.1"/>
    <property type="molecule type" value="Genomic_DNA"/>
</dbReference>
<feature type="domain" description="SUI1" evidence="3">
    <location>
        <begin position="21"/>
        <end position="91"/>
    </location>
</feature>
<organism evidence="4 5">
    <name type="scientific">Halteria grandinella</name>
    <dbReference type="NCBI Taxonomy" id="5974"/>
    <lineage>
        <taxon>Eukaryota</taxon>
        <taxon>Sar</taxon>
        <taxon>Alveolata</taxon>
        <taxon>Ciliophora</taxon>
        <taxon>Intramacronucleata</taxon>
        <taxon>Spirotrichea</taxon>
        <taxon>Stichotrichia</taxon>
        <taxon>Sporadotrichida</taxon>
        <taxon>Halteriidae</taxon>
        <taxon>Halteria</taxon>
    </lineage>
</organism>
<comment type="similarity">
    <text evidence="1">Belongs to the SUI1 family.</text>
</comment>
<dbReference type="SUPFAM" id="SSF55159">
    <property type="entry name" value="eIF1-like"/>
    <property type="match status" value="1"/>
</dbReference>
<proteinExistence type="inferred from homology"/>
<protein>
    <recommendedName>
        <fullName evidence="3">SUI1 domain-containing protein</fullName>
    </recommendedName>
</protein>
<evidence type="ECO:0000313" key="4">
    <source>
        <dbReference type="EMBL" id="TNV75496.1"/>
    </source>
</evidence>
<dbReference type="InterPro" id="IPR005874">
    <property type="entry name" value="SUI1_euk"/>
</dbReference>
<name>A0A8J8NHX0_HALGN</name>
<evidence type="ECO:0000256" key="1">
    <source>
        <dbReference type="ARBA" id="ARBA00005422"/>
    </source>
</evidence>
<dbReference type="Gene3D" id="3.30.780.10">
    <property type="entry name" value="SUI1-like domain"/>
    <property type="match status" value="1"/>
</dbReference>
<keyword evidence="5" id="KW-1185">Reference proteome</keyword>
<reference evidence="4" key="1">
    <citation type="submission" date="2019-06" db="EMBL/GenBank/DDBJ databases">
        <authorList>
            <person name="Zheng W."/>
        </authorList>
    </citation>
    <scope>NUCLEOTIDE SEQUENCE</scope>
    <source>
        <strain evidence="4">QDHG01</strain>
    </source>
</reference>
<dbReference type="Proteomes" id="UP000785679">
    <property type="component" value="Unassembled WGS sequence"/>
</dbReference>
<dbReference type="CDD" id="cd11566">
    <property type="entry name" value="eIF1_SUI1"/>
    <property type="match status" value="1"/>
</dbReference>